<reference evidence="18 19" key="1">
    <citation type="journal article" date="2014" name="Antonie Van Leeuwenhoek">
        <title>Fictibacillus enclensis sp. nov., isolated from marine sediment.</title>
        <authorList>
            <person name="Dastager S.G."/>
            <person name="Mawlankar R."/>
            <person name="Srinivasan K."/>
            <person name="Tang S.K."/>
            <person name="Lee J.C."/>
            <person name="Ramana V.V."/>
            <person name="Shouche Y.S."/>
        </authorList>
    </citation>
    <scope>NUCLEOTIDE SEQUENCE [LARGE SCALE GENOMIC DNA]</scope>
    <source>
        <strain evidence="18 19">NIO-1003</strain>
    </source>
</reference>
<dbReference type="FunFam" id="1.10.287.130:FF:000001">
    <property type="entry name" value="Two-component sensor histidine kinase"/>
    <property type="match status" value="1"/>
</dbReference>
<evidence type="ECO:0000256" key="7">
    <source>
        <dbReference type="ARBA" id="ARBA00022679"/>
    </source>
</evidence>
<comment type="subcellular location">
    <subcellularLocation>
        <location evidence="2">Cell membrane</location>
        <topology evidence="2">Multi-pass membrane protein</topology>
    </subcellularLocation>
</comment>
<evidence type="ECO:0000256" key="1">
    <source>
        <dbReference type="ARBA" id="ARBA00000085"/>
    </source>
</evidence>
<dbReference type="Gene3D" id="6.10.340.10">
    <property type="match status" value="1"/>
</dbReference>
<evidence type="ECO:0000256" key="13">
    <source>
        <dbReference type="ARBA" id="ARBA00023012"/>
    </source>
</evidence>
<dbReference type="EC" id="2.7.13.3" evidence="3"/>
<dbReference type="GO" id="GO:0000155">
    <property type="term" value="F:phosphorelay sensor kinase activity"/>
    <property type="evidence" value="ECO:0007669"/>
    <property type="project" value="InterPro"/>
</dbReference>
<dbReference type="CDD" id="cd06225">
    <property type="entry name" value="HAMP"/>
    <property type="match status" value="1"/>
</dbReference>
<dbReference type="InterPro" id="IPR003660">
    <property type="entry name" value="HAMP_dom"/>
</dbReference>
<organism evidence="18 19">
    <name type="scientific">Fictibacillus enclensis</name>
    <dbReference type="NCBI Taxonomy" id="1017270"/>
    <lineage>
        <taxon>Bacteria</taxon>
        <taxon>Bacillati</taxon>
        <taxon>Bacillota</taxon>
        <taxon>Bacilli</taxon>
        <taxon>Bacillales</taxon>
        <taxon>Fictibacillaceae</taxon>
        <taxon>Fictibacillus</taxon>
    </lineage>
</organism>
<name>A0A0V8JGM6_9BACL</name>
<accession>A0A0V8JGM6</accession>
<keyword evidence="11" id="KW-0067">ATP-binding</keyword>
<evidence type="ECO:0000256" key="3">
    <source>
        <dbReference type="ARBA" id="ARBA00012438"/>
    </source>
</evidence>
<evidence type="ECO:0000259" key="16">
    <source>
        <dbReference type="PROSITE" id="PS50109"/>
    </source>
</evidence>
<comment type="catalytic activity">
    <reaction evidence="1">
        <text>ATP + protein L-histidine = ADP + protein N-phospho-L-histidine.</text>
        <dbReference type="EC" id="2.7.13.3"/>
    </reaction>
</comment>
<dbReference type="InterPro" id="IPR036890">
    <property type="entry name" value="HATPase_C_sf"/>
</dbReference>
<dbReference type="SUPFAM" id="SSF47384">
    <property type="entry name" value="Homodimeric domain of signal transducing histidine kinase"/>
    <property type="match status" value="1"/>
</dbReference>
<dbReference type="AlphaFoldDB" id="A0A0V8JGM6"/>
<keyword evidence="8 15" id="KW-0812">Transmembrane</keyword>
<keyword evidence="12 15" id="KW-1133">Transmembrane helix</keyword>
<evidence type="ECO:0000256" key="2">
    <source>
        <dbReference type="ARBA" id="ARBA00004651"/>
    </source>
</evidence>
<feature type="transmembrane region" description="Helical" evidence="15">
    <location>
        <begin position="7"/>
        <end position="31"/>
    </location>
</feature>
<evidence type="ECO:0000256" key="14">
    <source>
        <dbReference type="ARBA" id="ARBA00023136"/>
    </source>
</evidence>
<evidence type="ECO:0000313" key="19">
    <source>
        <dbReference type="Proteomes" id="UP000054099"/>
    </source>
</evidence>
<dbReference type="InterPro" id="IPR004358">
    <property type="entry name" value="Sig_transdc_His_kin-like_C"/>
</dbReference>
<feature type="transmembrane region" description="Helical" evidence="15">
    <location>
        <begin position="151"/>
        <end position="178"/>
    </location>
</feature>
<dbReference type="Proteomes" id="UP000054099">
    <property type="component" value="Unassembled WGS sequence"/>
</dbReference>
<dbReference type="Gene3D" id="1.10.287.130">
    <property type="match status" value="1"/>
</dbReference>
<evidence type="ECO:0000256" key="5">
    <source>
        <dbReference type="ARBA" id="ARBA00022475"/>
    </source>
</evidence>
<keyword evidence="19" id="KW-1185">Reference proteome</keyword>
<gene>
    <name evidence="18" type="ORF">AS030_10315</name>
</gene>
<evidence type="ECO:0000256" key="9">
    <source>
        <dbReference type="ARBA" id="ARBA00022741"/>
    </source>
</evidence>
<keyword evidence="13" id="KW-0902">Two-component regulatory system</keyword>
<dbReference type="InterPro" id="IPR003661">
    <property type="entry name" value="HisK_dim/P_dom"/>
</dbReference>
<keyword evidence="5" id="KW-1003">Cell membrane</keyword>
<dbReference type="OrthoDB" id="9786919at2"/>
<keyword evidence="7" id="KW-0808">Transferase</keyword>
<dbReference type="SMART" id="SM00387">
    <property type="entry name" value="HATPase_c"/>
    <property type="match status" value="1"/>
</dbReference>
<dbReference type="InterPro" id="IPR041610">
    <property type="entry name" value="ArlS_N"/>
</dbReference>
<dbReference type="Pfam" id="PF02518">
    <property type="entry name" value="HATPase_c"/>
    <property type="match status" value="1"/>
</dbReference>
<dbReference type="PRINTS" id="PR00344">
    <property type="entry name" value="BCTRLSENSOR"/>
</dbReference>
<dbReference type="GO" id="GO:0005524">
    <property type="term" value="F:ATP binding"/>
    <property type="evidence" value="ECO:0007669"/>
    <property type="project" value="UniProtKB-KW"/>
</dbReference>
<dbReference type="InterPro" id="IPR050428">
    <property type="entry name" value="TCS_sensor_his_kinase"/>
</dbReference>
<dbReference type="PANTHER" id="PTHR45436:SF5">
    <property type="entry name" value="SENSOR HISTIDINE KINASE TRCS"/>
    <property type="match status" value="1"/>
</dbReference>
<feature type="domain" description="Histidine kinase" evidence="16">
    <location>
        <begin position="237"/>
        <end position="449"/>
    </location>
</feature>
<keyword evidence="14 15" id="KW-0472">Membrane</keyword>
<dbReference type="Pfam" id="PF00672">
    <property type="entry name" value="HAMP"/>
    <property type="match status" value="1"/>
</dbReference>
<dbReference type="RefSeq" id="WP_061971286.1">
    <property type="nucleotide sequence ID" value="NZ_FMAV01000001.1"/>
</dbReference>
<comment type="caution">
    <text evidence="18">The sequence shown here is derived from an EMBL/GenBank/DDBJ whole genome shotgun (WGS) entry which is preliminary data.</text>
</comment>
<evidence type="ECO:0000313" key="18">
    <source>
        <dbReference type="EMBL" id="KSU85856.1"/>
    </source>
</evidence>
<dbReference type="EMBL" id="LNQN01000001">
    <property type="protein sequence ID" value="KSU85856.1"/>
    <property type="molecule type" value="Genomic_DNA"/>
</dbReference>
<dbReference type="SUPFAM" id="SSF55874">
    <property type="entry name" value="ATPase domain of HSP90 chaperone/DNA topoisomerase II/histidine kinase"/>
    <property type="match status" value="1"/>
</dbReference>
<evidence type="ECO:0000259" key="17">
    <source>
        <dbReference type="PROSITE" id="PS50885"/>
    </source>
</evidence>
<evidence type="ECO:0000256" key="15">
    <source>
        <dbReference type="SAM" id="Phobius"/>
    </source>
</evidence>
<evidence type="ECO:0000256" key="6">
    <source>
        <dbReference type="ARBA" id="ARBA00022553"/>
    </source>
</evidence>
<dbReference type="FunFam" id="3.30.565.10:FF:000006">
    <property type="entry name" value="Sensor histidine kinase WalK"/>
    <property type="match status" value="1"/>
</dbReference>
<keyword evidence="10 18" id="KW-0418">Kinase</keyword>
<dbReference type="SMART" id="SM00304">
    <property type="entry name" value="HAMP"/>
    <property type="match status" value="1"/>
</dbReference>
<dbReference type="SMART" id="SM00388">
    <property type="entry name" value="HisKA"/>
    <property type="match status" value="1"/>
</dbReference>
<dbReference type="InterPro" id="IPR005467">
    <property type="entry name" value="His_kinase_dom"/>
</dbReference>
<dbReference type="GO" id="GO:0005886">
    <property type="term" value="C:plasma membrane"/>
    <property type="evidence" value="ECO:0007669"/>
    <property type="project" value="UniProtKB-SubCell"/>
</dbReference>
<keyword evidence="6" id="KW-0597">Phosphoprotein</keyword>
<dbReference type="CDD" id="cd00082">
    <property type="entry name" value="HisKA"/>
    <property type="match status" value="1"/>
</dbReference>
<dbReference type="InterPro" id="IPR003594">
    <property type="entry name" value="HATPase_dom"/>
</dbReference>
<evidence type="ECO:0000256" key="10">
    <source>
        <dbReference type="ARBA" id="ARBA00022777"/>
    </source>
</evidence>
<dbReference type="Pfam" id="PF00512">
    <property type="entry name" value="HisKA"/>
    <property type="match status" value="1"/>
</dbReference>
<dbReference type="PANTHER" id="PTHR45436">
    <property type="entry name" value="SENSOR HISTIDINE KINASE YKOH"/>
    <property type="match status" value="1"/>
</dbReference>
<evidence type="ECO:0000256" key="8">
    <source>
        <dbReference type="ARBA" id="ARBA00022692"/>
    </source>
</evidence>
<protein>
    <recommendedName>
        <fullName evidence="4">Signal transduction histidine-protein kinase ArlS</fullName>
        <ecNumber evidence="3">2.7.13.3</ecNumber>
    </recommendedName>
</protein>
<dbReference type="PROSITE" id="PS50885">
    <property type="entry name" value="HAMP"/>
    <property type="match status" value="1"/>
</dbReference>
<keyword evidence="9" id="KW-0547">Nucleotide-binding</keyword>
<sequence length="455" mass="51579">MKITTKINLLTTAWLVFILLIMNVLVFFTFMKTIGTIEERFLNQKAHEIIKRTEKKGPEELTKDLLEVYLSDHSFIRIVDKHSAVIKQITDDTELANVQPEFTRKEKSEMRQIGEEQFQIVRVPISINHNVSYSMEIAQRVTGLEVMKDKLLSILAACSGITLLLSLAGGTLLSSVIMKPISRIIRTMEDIEQSGVPKTIFIQNRSKDELYTLANTFNRMISRLQENINRQKQFASDASHELKTPITVIGSYADLLLRRGVNNVKHSRDAIEAIHQEAMRMQKMTETLLDLASSENETSIDVGKVNLTQVCENLVMQLQSVYKREILLHKENKPVIVEADELKMKQVIIIVLDNASKYSKSKIEVTVGEDEGDAFIRVKDSGVGIPEEDLDNIFERFYRVDKARSRETGGTGLGLSIAKTIMKLHRGDIFIQSKEGKGTEVELRIPVLFKKTEGA</sequence>
<dbReference type="Gene3D" id="3.30.565.10">
    <property type="entry name" value="Histidine kinase-like ATPase, C-terminal domain"/>
    <property type="match status" value="1"/>
</dbReference>
<feature type="domain" description="HAMP" evidence="17">
    <location>
        <begin position="175"/>
        <end position="229"/>
    </location>
</feature>
<evidence type="ECO:0000256" key="11">
    <source>
        <dbReference type="ARBA" id="ARBA00022840"/>
    </source>
</evidence>
<evidence type="ECO:0000256" key="12">
    <source>
        <dbReference type="ARBA" id="ARBA00022989"/>
    </source>
</evidence>
<dbReference type="CDD" id="cd00075">
    <property type="entry name" value="HATPase"/>
    <property type="match status" value="1"/>
</dbReference>
<dbReference type="SUPFAM" id="SSF158472">
    <property type="entry name" value="HAMP domain-like"/>
    <property type="match status" value="1"/>
</dbReference>
<dbReference type="Pfam" id="PF18719">
    <property type="entry name" value="ArlS_N"/>
    <property type="match status" value="1"/>
</dbReference>
<evidence type="ECO:0000256" key="4">
    <source>
        <dbReference type="ARBA" id="ARBA00015735"/>
    </source>
</evidence>
<dbReference type="InterPro" id="IPR036097">
    <property type="entry name" value="HisK_dim/P_sf"/>
</dbReference>
<dbReference type="PROSITE" id="PS50109">
    <property type="entry name" value="HIS_KIN"/>
    <property type="match status" value="1"/>
</dbReference>
<proteinExistence type="predicted"/>